<dbReference type="InterPro" id="IPR001296">
    <property type="entry name" value="Glyco_trans_1"/>
</dbReference>
<dbReference type="CDD" id="cd03801">
    <property type="entry name" value="GT4_PimA-like"/>
    <property type="match status" value="1"/>
</dbReference>
<organism evidence="4 5">
    <name type="scientific">Rhodopseudomonas pseudopalustris</name>
    <dbReference type="NCBI Taxonomy" id="1513892"/>
    <lineage>
        <taxon>Bacteria</taxon>
        <taxon>Pseudomonadati</taxon>
        <taxon>Pseudomonadota</taxon>
        <taxon>Alphaproteobacteria</taxon>
        <taxon>Hyphomicrobiales</taxon>
        <taxon>Nitrobacteraceae</taxon>
        <taxon>Rhodopseudomonas</taxon>
    </lineage>
</organism>
<evidence type="ECO:0000313" key="4">
    <source>
        <dbReference type="EMBL" id="SEP03772.1"/>
    </source>
</evidence>
<dbReference type="SUPFAM" id="SSF53756">
    <property type="entry name" value="UDP-Glycosyltransferase/glycogen phosphorylase"/>
    <property type="match status" value="1"/>
</dbReference>
<dbReference type="PANTHER" id="PTHR12526:SF629">
    <property type="entry name" value="TEICHURONIC ACID BIOSYNTHESIS GLYCOSYLTRANSFERASE TUAH-RELATED"/>
    <property type="match status" value="1"/>
</dbReference>
<dbReference type="AlphaFoldDB" id="A0A1H8UKN1"/>
<dbReference type="Pfam" id="PF00534">
    <property type="entry name" value="Glycos_transf_1"/>
    <property type="match status" value="1"/>
</dbReference>
<keyword evidence="2 4" id="KW-0808">Transferase</keyword>
<dbReference type="Gene3D" id="3.40.50.2000">
    <property type="entry name" value="Glycogen Phosphorylase B"/>
    <property type="match status" value="1"/>
</dbReference>
<dbReference type="Proteomes" id="UP000199615">
    <property type="component" value="Unassembled WGS sequence"/>
</dbReference>
<evidence type="ECO:0000313" key="5">
    <source>
        <dbReference type="Proteomes" id="UP000199615"/>
    </source>
</evidence>
<proteinExistence type="predicted"/>
<gene>
    <name evidence="4" type="ORF">SAMN05444123_107113</name>
</gene>
<evidence type="ECO:0000259" key="3">
    <source>
        <dbReference type="Pfam" id="PF00534"/>
    </source>
</evidence>
<reference evidence="5" key="1">
    <citation type="submission" date="2016-10" db="EMBL/GenBank/DDBJ databases">
        <authorList>
            <person name="Varghese N."/>
            <person name="Submissions S."/>
        </authorList>
    </citation>
    <scope>NUCLEOTIDE SEQUENCE [LARGE SCALE GENOMIC DNA]</scope>
    <source>
        <strain evidence="5">DSM 123</strain>
    </source>
</reference>
<protein>
    <submittedName>
        <fullName evidence="4">Glycosyl transferases group 1</fullName>
    </submittedName>
</protein>
<evidence type="ECO:0000256" key="1">
    <source>
        <dbReference type="ARBA" id="ARBA00022676"/>
    </source>
</evidence>
<keyword evidence="1" id="KW-0328">Glycosyltransferase</keyword>
<accession>A0A1H8UKN1</accession>
<dbReference type="EMBL" id="FODT01000007">
    <property type="protein sequence ID" value="SEP03772.1"/>
    <property type="molecule type" value="Genomic_DNA"/>
</dbReference>
<dbReference type="GO" id="GO:0016757">
    <property type="term" value="F:glycosyltransferase activity"/>
    <property type="evidence" value="ECO:0007669"/>
    <property type="project" value="UniProtKB-KW"/>
</dbReference>
<dbReference type="PANTHER" id="PTHR12526">
    <property type="entry name" value="GLYCOSYLTRANSFERASE"/>
    <property type="match status" value="1"/>
</dbReference>
<sequence>MPNHIDAQPNKMFEYMSAGLPVVASDFPLWREIIDGAKCGLLVDPLDPKAIADAMRWILDHPEQAEAMGRNGQAAVRNKYNWDRESKTLIDFYRTLLKSKN</sequence>
<evidence type="ECO:0000256" key="2">
    <source>
        <dbReference type="ARBA" id="ARBA00022679"/>
    </source>
</evidence>
<keyword evidence="5" id="KW-1185">Reference proteome</keyword>
<name>A0A1H8UKN1_9BRAD</name>
<feature type="domain" description="Glycosyl transferase family 1" evidence="3">
    <location>
        <begin position="11"/>
        <end position="73"/>
    </location>
</feature>